<name>A0AAU9PAI3_9ASTR</name>
<organism evidence="2 3">
    <name type="scientific">Lactuca virosa</name>
    <dbReference type="NCBI Taxonomy" id="75947"/>
    <lineage>
        <taxon>Eukaryota</taxon>
        <taxon>Viridiplantae</taxon>
        <taxon>Streptophyta</taxon>
        <taxon>Embryophyta</taxon>
        <taxon>Tracheophyta</taxon>
        <taxon>Spermatophyta</taxon>
        <taxon>Magnoliopsida</taxon>
        <taxon>eudicotyledons</taxon>
        <taxon>Gunneridae</taxon>
        <taxon>Pentapetalae</taxon>
        <taxon>asterids</taxon>
        <taxon>campanulids</taxon>
        <taxon>Asterales</taxon>
        <taxon>Asteraceae</taxon>
        <taxon>Cichorioideae</taxon>
        <taxon>Cichorieae</taxon>
        <taxon>Lactucinae</taxon>
        <taxon>Lactuca</taxon>
    </lineage>
</organism>
<feature type="transmembrane region" description="Helical" evidence="1">
    <location>
        <begin position="6"/>
        <end position="23"/>
    </location>
</feature>
<dbReference type="EMBL" id="CAKMRJ010005523">
    <property type="protein sequence ID" value="CAH1446901.1"/>
    <property type="molecule type" value="Genomic_DNA"/>
</dbReference>
<keyword evidence="1" id="KW-0812">Transmembrane</keyword>
<dbReference type="Proteomes" id="UP001157418">
    <property type="component" value="Unassembled WGS sequence"/>
</dbReference>
<keyword evidence="1" id="KW-0472">Membrane</keyword>
<comment type="caution">
    <text evidence="2">The sequence shown here is derived from an EMBL/GenBank/DDBJ whole genome shotgun (WGS) entry which is preliminary data.</text>
</comment>
<keyword evidence="1" id="KW-1133">Transmembrane helix</keyword>
<evidence type="ECO:0000256" key="1">
    <source>
        <dbReference type="SAM" id="Phobius"/>
    </source>
</evidence>
<reference evidence="2 3" key="1">
    <citation type="submission" date="2022-01" db="EMBL/GenBank/DDBJ databases">
        <authorList>
            <person name="Xiong W."/>
            <person name="Schranz E."/>
        </authorList>
    </citation>
    <scope>NUCLEOTIDE SEQUENCE [LARGE SCALE GENOMIC DNA]</scope>
</reference>
<evidence type="ECO:0008006" key="4">
    <source>
        <dbReference type="Google" id="ProtNLM"/>
    </source>
</evidence>
<proteinExistence type="predicted"/>
<evidence type="ECO:0000313" key="3">
    <source>
        <dbReference type="Proteomes" id="UP001157418"/>
    </source>
</evidence>
<gene>
    <name evidence="2" type="ORF">LVIROSA_LOCUS32555</name>
</gene>
<protein>
    <recommendedName>
        <fullName evidence="4">Secreted protein</fullName>
    </recommendedName>
</protein>
<evidence type="ECO:0000313" key="2">
    <source>
        <dbReference type="EMBL" id="CAH1446901.1"/>
    </source>
</evidence>
<dbReference type="AlphaFoldDB" id="A0AAU9PAI3"/>
<accession>A0AAU9PAI3</accession>
<keyword evidence="3" id="KW-1185">Reference proteome</keyword>
<sequence length="74" mass="8743">MDMAYYPLFSFLVLPLNFYFAFSRTNRHRIFHRYLLFLKAGRRYCPPIRFSLIPISSDEKDDEDSRCVAAASGQ</sequence>